<dbReference type="PROSITE" id="PS50222">
    <property type="entry name" value="EF_HAND_2"/>
    <property type="match status" value="2"/>
</dbReference>
<dbReference type="PANTHER" id="PTHR22925:SF3">
    <property type="entry name" value="GLYCOSYL HYDROLASE FAMILY PROTEIN 43"/>
    <property type="match status" value="1"/>
</dbReference>
<dbReference type="InterPro" id="IPR002048">
    <property type="entry name" value="EF_hand_dom"/>
</dbReference>
<dbReference type="Gene3D" id="1.10.238.10">
    <property type="entry name" value="EF-hand"/>
    <property type="match status" value="2"/>
</dbReference>
<organism evidence="5">
    <name type="scientific">Aphanomyces astaci</name>
    <name type="common">Crayfish plague agent</name>
    <dbReference type="NCBI Taxonomy" id="112090"/>
    <lineage>
        <taxon>Eukaryota</taxon>
        <taxon>Sar</taxon>
        <taxon>Stramenopiles</taxon>
        <taxon>Oomycota</taxon>
        <taxon>Saprolegniomycetes</taxon>
        <taxon>Saprolegniales</taxon>
        <taxon>Verrucalvaceae</taxon>
        <taxon>Aphanomyces</taxon>
    </lineage>
</organism>
<dbReference type="SUPFAM" id="SSF47473">
    <property type="entry name" value="EF-hand"/>
    <property type="match status" value="1"/>
</dbReference>
<feature type="chain" id="PRO_5007734823" description="EF-hand domain-containing protein" evidence="3">
    <location>
        <begin position="19"/>
        <end position="1759"/>
    </location>
</feature>
<dbReference type="PROSITE" id="PS00018">
    <property type="entry name" value="EF_HAND_1"/>
    <property type="match status" value="3"/>
</dbReference>
<dbReference type="InterPro" id="IPR023296">
    <property type="entry name" value="Glyco_hydro_beta-prop_sf"/>
</dbReference>
<name>W4FFC8_APHAT</name>
<dbReference type="GeneID" id="20819259"/>
<evidence type="ECO:0000313" key="5">
    <source>
        <dbReference type="EMBL" id="ETV66217.1"/>
    </source>
</evidence>
<reference evidence="5" key="1">
    <citation type="submission" date="2013-12" db="EMBL/GenBank/DDBJ databases">
        <title>The Genome Sequence of Aphanomyces astaci APO3.</title>
        <authorList>
            <consortium name="The Broad Institute Genomics Platform"/>
            <person name="Russ C."/>
            <person name="Tyler B."/>
            <person name="van West P."/>
            <person name="Dieguez-Uribeondo J."/>
            <person name="Young S.K."/>
            <person name="Zeng Q."/>
            <person name="Gargeya S."/>
            <person name="Fitzgerald M."/>
            <person name="Abouelleil A."/>
            <person name="Alvarado L."/>
            <person name="Chapman S.B."/>
            <person name="Gainer-Dewar J."/>
            <person name="Goldberg J."/>
            <person name="Griggs A."/>
            <person name="Gujja S."/>
            <person name="Hansen M."/>
            <person name="Howarth C."/>
            <person name="Imamovic A."/>
            <person name="Ireland A."/>
            <person name="Larimer J."/>
            <person name="McCowan C."/>
            <person name="Murphy C."/>
            <person name="Pearson M."/>
            <person name="Poon T.W."/>
            <person name="Priest M."/>
            <person name="Roberts A."/>
            <person name="Saif S."/>
            <person name="Shea T."/>
            <person name="Sykes S."/>
            <person name="Wortman J."/>
            <person name="Nusbaum C."/>
            <person name="Birren B."/>
        </authorList>
    </citation>
    <scope>NUCLEOTIDE SEQUENCE [LARGE SCALE GENOMIC DNA]</scope>
    <source>
        <strain evidence="5">APO3</strain>
    </source>
</reference>
<dbReference type="RefSeq" id="XP_009844286.1">
    <property type="nucleotide sequence ID" value="XM_009845984.1"/>
</dbReference>
<dbReference type="VEuPathDB" id="FungiDB:H257_17263"/>
<feature type="signal peptide" evidence="3">
    <location>
        <begin position="1"/>
        <end position="18"/>
    </location>
</feature>
<dbReference type="GO" id="GO:0005509">
    <property type="term" value="F:calcium ion binding"/>
    <property type="evidence" value="ECO:0007669"/>
    <property type="project" value="InterPro"/>
</dbReference>
<dbReference type="STRING" id="112090.W4FFC8"/>
<proteinExistence type="predicted"/>
<dbReference type="EMBL" id="KI913215">
    <property type="protein sequence ID" value="ETV66218.1"/>
    <property type="molecule type" value="Genomic_DNA"/>
</dbReference>
<dbReference type="CDD" id="cd00051">
    <property type="entry name" value="EFh"/>
    <property type="match status" value="1"/>
</dbReference>
<feature type="domain" description="EF-hand" evidence="4">
    <location>
        <begin position="1315"/>
        <end position="1350"/>
    </location>
</feature>
<dbReference type="InterPro" id="IPR011992">
    <property type="entry name" value="EF-hand-dom_pair"/>
</dbReference>
<evidence type="ECO:0000256" key="1">
    <source>
        <dbReference type="ARBA" id="ARBA00022837"/>
    </source>
</evidence>
<accession>W4FFC8</accession>
<keyword evidence="1" id="KW-0106">Calcium</keyword>
<dbReference type="Gene3D" id="2.115.10.20">
    <property type="entry name" value="Glycosyl hydrolase domain, family 43"/>
    <property type="match status" value="1"/>
</dbReference>
<sequence length="1759" mass="192568">MWVYLATGFLLLVAVGHGAPPTLVSDITTALVQSTRCTPTSTSTACLAYERCKSTHRCARGDEEYTIAQAKLEAFDQTYAQGSREQVPLVNDFEDWKTGVHHWTVPLDWKAPVQFNLDTFALPILGSLELTAGTIYIDTTAAVISGDVSFQGLLLQTPHRTVVAVFNFLTLRLGSNVQVKLKGTHALSLLCRSSIVINTALASSPGTLGGFPGGGGLSQHNMNGPGSSSLRVYSHTIRTSGQLDPTVQEIQTSVALGQTMRGTFTLSDGFRVTGRIPYDASAQDMTAFLEIGLGTGSVRVTRVGHDVAAHGRTWRVTFLTALGNVPLLAPTSYLTGLKSTVQTRLVTVGNQLSGGFYLQFWDKLSTFLPYNITATDLEHALQTSFRGFINSVTVVKDIPTSIERGCTWHIQMTTTRGNISPTSPTAPVTNDPLTFMTASIAEVVVDPVTQISTSKPLLIGQGAQVTISDTSGFSLAYGGKGGVLDAKGDLVGGSGGGGGGNYPTDVQQFPRPIYGGAGGGAIYVAAVNDITFGPNASISVNGQAGENGIFAGGGGSGGSLVISSGTSIHVMGTLSAKGGLGGKGTRSPGEDGSDGEISLYAHSVAYSGTGGVYCNTLRTDVQTQLQITTDPLIGAAQTSKSLYIAKSVIDQIPTLEGPSFYMFPSQPTRISYFIRLGSVRQGSLQTNRGGLFGLHDSADPTLFIVGIGMLDGAFTYSTNARGFPLQPLLPVVHAFQWYQFDIFLNWSTWQLEIRVNGVTSVSHVPFVAETVDLVGLYTYDAMQTWWDELYVGVDHTMAFRCPVVSNGKVTVAQPRQRPLWSPSVVGPPTQYTPPVRHDSHLSRRPVYSSNNGGLVPNDGPGHRVYFNDIREPVYDAQSDQVELISGELVAISISPDVSMVVPLETNAEGVSSAESALPQQSQYWYSEIQVLNNDSVVVGGGIGACSTTDLITWRNEGIILHFANLTDPFGMSQALLATRPKVVLSSSGQFVLWVHVDNPKNEMGLSGVATADFPNGPFRFQASFYPSAATEAPGGLAINETHDQTVVVSSTKDAYLIQSYYKTVEYWLPRPIMDPLWESVKRVDGSVDYSLNFHRAFFTKDYDNVDDIYLQRFRSEDEPWSITCCDRATNVCDASVLIDNQRCPPQYRKQVNGLAQFNQPIRSRYKDPHDPNNNAFRPTSVPSHTDWGFQVYNVKTWRGNYFDALSTNITLVTFQMFAGMASQYALPRSLEVTYPPAAETATFINTTDPPNMMDFILDTLGVQMSRSFLQKFDAFDVEHMDLNSDGKLTLDEVAQMVQSGQQTLSAEAFQAFLTDLEALKREEFVKMDPNQDGQITYAEFDQWVGLDPALAFDRFDLDKSGYLDENELARFLIDRQLPRLDSISILLDPDFDGRVYYEMFERFLFNASTVMFLNYDFDKSNDLNASEMALLESDIGVSFMNAPVMLSLLPTNTSTLSLDTYMKWMTASASELRDRVQSFKVDNGLHPTRPDRMTGPQHVVEQRRAKYLSVSKLTSDYLGVEAVMVEMEGDFDGDGALQDIISFALNLHFPPTSPSLVPFRQYLAPVDFGQYASYWNGRVWEPRPSAPPQFTYGQQCTDQVRNQDCLPCLSQSPYISSTTLQNIEPTLNHCDNNKELDAYLKQFDHQVSFPLRYQQVARVSSAGVQPQYSPCLNQSESVPCDVLKVYEATATTPWSLAWEARPVNRGTSTKIRAGPMQLKAVGQTFHERFPNRVPEPHFAMCEINSTVLPDQYHNVLGGG</sequence>
<dbReference type="RefSeq" id="XP_009844288.1">
    <property type="nucleotide sequence ID" value="XM_009845986.1"/>
</dbReference>
<feature type="region of interest" description="Disordered" evidence="2">
    <location>
        <begin position="831"/>
        <end position="853"/>
    </location>
</feature>
<dbReference type="EMBL" id="KI913215">
    <property type="protein sequence ID" value="ETV66217.1"/>
    <property type="molecule type" value="Genomic_DNA"/>
</dbReference>
<gene>
    <name evidence="5" type="ORF">H257_17263</name>
</gene>
<dbReference type="OrthoDB" id="9970295at2759"/>
<dbReference type="SUPFAM" id="SSF75005">
    <property type="entry name" value="Arabinanase/levansucrase/invertase"/>
    <property type="match status" value="1"/>
</dbReference>
<dbReference type="PANTHER" id="PTHR22925">
    <property type="entry name" value="GLYCOSYL HYDROLASE 43 FAMILY MEMBER"/>
    <property type="match status" value="1"/>
</dbReference>
<dbReference type="Pfam" id="PF13202">
    <property type="entry name" value="EF-hand_5"/>
    <property type="match status" value="1"/>
</dbReference>
<dbReference type="InterPro" id="IPR018247">
    <property type="entry name" value="EF_Hand_1_Ca_BS"/>
</dbReference>
<keyword evidence="3" id="KW-0732">Signal</keyword>
<feature type="domain" description="EF-hand" evidence="4">
    <location>
        <begin position="1351"/>
        <end position="1378"/>
    </location>
</feature>
<protein>
    <recommendedName>
        <fullName evidence="4">EF-hand domain-containing protein</fullName>
    </recommendedName>
</protein>
<evidence type="ECO:0000256" key="3">
    <source>
        <dbReference type="SAM" id="SignalP"/>
    </source>
</evidence>
<evidence type="ECO:0000259" key="4">
    <source>
        <dbReference type="PROSITE" id="PS50222"/>
    </source>
</evidence>
<evidence type="ECO:0000256" key="2">
    <source>
        <dbReference type="SAM" id="MobiDB-lite"/>
    </source>
</evidence>